<dbReference type="EMBL" id="PP763603">
    <property type="protein sequence ID" value="XBS46644.1"/>
    <property type="molecule type" value="Genomic_DNA"/>
</dbReference>
<evidence type="ECO:0008006" key="2">
    <source>
        <dbReference type="Google" id="ProtNLM"/>
    </source>
</evidence>
<reference evidence="1" key="1">
    <citation type="submission" date="2024-05" db="EMBL/GenBank/DDBJ databases">
        <authorList>
            <person name="Sungu N.L."/>
            <person name="Machowski E."/>
            <person name="Ealand C.S."/>
            <person name="Madhav C."/>
            <person name="Jacobs-Sera D."/>
            <person name="Russell D.A."/>
            <person name="Hatfull G.F."/>
            <person name="Kana B.D."/>
        </authorList>
    </citation>
    <scope>NUCLEOTIDE SEQUENCE</scope>
</reference>
<sequence>MIVATPPGGRPFYSNDGQLFSDDEITIYSPAFLPEDTELTSTKPSVWMTLEKTGVHAQVVDTDSGSVMWDRTDLSWDEAFEMARVAVDELTAKVQY</sequence>
<protein>
    <recommendedName>
        <fullName evidence="2">Minor tail protein</fullName>
    </recommendedName>
</protein>
<evidence type="ECO:0000313" key="1">
    <source>
        <dbReference type="EMBL" id="XBS46644.1"/>
    </source>
</evidence>
<accession>A0AB38ZP65</accession>
<proteinExistence type="predicted"/>
<name>A0AB38ZP65_9VIRU</name>
<organism evidence="1">
    <name type="scientific">Mycobacterium phage Wildflower</name>
    <dbReference type="NCBI Taxonomy" id="3141619"/>
    <lineage>
        <taxon>Viruses</taxon>
    </lineage>
</organism>
<gene>
    <name evidence="1" type="primary">99</name>
    <name evidence="1" type="ORF">WILDFLOWER_99</name>
</gene>